<dbReference type="GO" id="GO:0004888">
    <property type="term" value="F:transmembrane signaling receptor activity"/>
    <property type="evidence" value="ECO:0007669"/>
    <property type="project" value="TreeGrafter"/>
</dbReference>
<dbReference type="Proteomes" id="UP000198781">
    <property type="component" value="Unassembled WGS sequence"/>
</dbReference>
<dbReference type="Pfam" id="PF08447">
    <property type="entry name" value="PAS_3"/>
    <property type="match status" value="1"/>
</dbReference>
<accession>A0A1G7DIM9</accession>
<sequence length="562" mass="59557">MRRNLPVSTQEYPFPPGETLVSTTDLKGRILYCNPMFIEVSGYEREALLGQPHNMIRHPDMPEEAFRDLWATISQGLPWSAPVKNRRQDGDFYWVMANVTPLVEGGRPVGYLSVRTEATREQVQAAEALYARMRAEAAAGRPVHGLHAGRVTRRTLAGRIAEWARAGLGAKVAMAFFAVLAAAFLAGLVDEDLGMFSAAAWLAVAGVTLAAFAYVRRLAVVPLSDLVRAANRMAAGDLTGRTGSTGAARSDGVGDLQKALSQLNVNLQSIVGDARRESEKMQASSGTIAQGNQELSARTETQASNLEETAASMEEITGTVRQTADSARQAAELARQATGVAERTSGVVDSVADTMQQIQAASGRIGEITQLIDSIAFQTNILALNAAVEAARAGEQGRGFAVVAGEVRSLSQRTLTAAREIRQLIDQSAEKVGEGRQRTESAQKTMQESLGLVRSVGALIGQIHSAADEQLAGISQVNSAVAHLDGITQQNAALVEANAGLALQLQAQARTVAETVGVFHVHGGRGRPRDMAVPGAVALRKAARAVAPAARVRAEHPALAET</sequence>
<dbReference type="Gene3D" id="1.10.287.950">
    <property type="entry name" value="Methyl-accepting chemotaxis protein"/>
    <property type="match status" value="1"/>
</dbReference>
<evidence type="ECO:0000256" key="5">
    <source>
        <dbReference type="SAM" id="Phobius"/>
    </source>
</evidence>
<feature type="domain" description="HAMP" evidence="8">
    <location>
        <begin position="217"/>
        <end position="272"/>
    </location>
</feature>
<dbReference type="Pfam" id="PF00015">
    <property type="entry name" value="MCPsignal"/>
    <property type="match status" value="1"/>
</dbReference>
<feature type="domain" description="Methyl-accepting transducer" evidence="6">
    <location>
        <begin position="277"/>
        <end position="506"/>
    </location>
</feature>
<organism evidence="9 10">
    <name type="scientific">Paracidovorax valerianellae</name>
    <dbReference type="NCBI Taxonomy" id="187868"/>
    <lineage>
        <taxon>Bacteria</taxon>
        <taxon>Pseudomonadati</taxon>
        <taxon>Pseudomonadota</taxon>
        <taxon>Betaproteobacteria</taxon>
        <taxon>Burkholderiales</taxon>
        <taxon>Comamonadaceae</taxon>
        <taxon>Paracidovorax</taxon>
    </lineage>
</organism>
<evidence type="ECO:0000256" key="3">
    <source>
        <dbReference type="PROSITE-ProRule" id="PRU00284"/>
    </source>
</evidence>
<feature type="compositionally biased region" description="Polar residues" evidence="4">
    <location>
        <begin position="281"/>
        <end position="298"/>
    </location>
</feature>
<dbReference type="SUPFAM" id="SSF58104">
    <property type="entry name" value="Methyl-accepting chemotaxis protein (MCP) signaling domain"/>
    <property type="match status" value="1"/>
</dbReference>
<comment type="subcellular location">
    <subcellularLocation>
        <location evidence="1">Membrane</location>
    </subcellularLocation>
</comment>
<feature type="region of interest" description="Disordered" evidence="4">
    <location>
        <begin position="276"/>
        <end position="298"/>
    </location>
</feature>
<dbReference type="PANTHER" id="PTHR43531">
    <property type="entry name" value="PROTEIN ICFG"/>
    <property type="match status" value="1"/>
</dbReference>
<name>A0A1G7DIM9_9BURK</name>
<dbReference type="InterPro" id="IPR051310">
    <property type="entry name" value="MCP_chemotaxis"/>
</dbReference>
<feature type="transmembrane region" description="Helical" evidence="5">
    <location>
        <begin position="168"/>
        <end position="189"/>
    </location>
</feature>
<dbReference type="CDD" id="cd11386">
    <property type="entry name" value="MCP_signal"/>
    <property type="match status" value="1"/>
</dbReference>
<evidence type="ECO:0000259" key="8">
    <source>
        <dbReference type="PROSITE" id="PS50885"/>
    </source>
</evidence>
<dbReference type="InterPro" id="IPR003660">
    <property type="entry name" value="HAMP_dom"/>
</dbReference>
<gene>
    <name evidence="9" type="ORF">SAMN05192589_11936</name>
</gene>
<dbReference type="GO" id="GO:0007165">
    <property type="term" value="P:signal transduction"/>
    <property type="evidence" value="ECO:0007669"/>
    <property type="project" value="UniProtKB-KW"/>
</dbReference>
<comment type="similarity">
    <text evidence="2">Belongs to the methyl-accepting chemotaxis (MCP) protein family.</text>
</comment>
<dbReference type="STRING" id="187868.SAMN05192589_11936"/>
<dbReference type="SMART" id="SM00091">
    <property type="entry name" value="PAS"/>
    <property type="match status" value="1"/>
</dbReference>
<dbReference type="GO" id="GO:0005886">
    <property type="term" value="C:plasma membrane"/>
    <property type="evidence" value="ECO:0007669"/>
    <property type="project" value="TreeGrafter"/>
</dbReference>
<dbReference type="Gene3D" id="3.30.450.20">
    <property type="entry name" value="PAS domain"/>
    <property type="match status" value="1"/>
</dbReference>
<evidence type="ECO:0000256" key="4">
    <source>
        <dbReference type="SAM" id="MobiDB-lite"/>
    </source>
</evidence>
<dbReference type="InterPro" id="IPR004089">
    <property type="entry name" value="MCPsignal_dom"/>
</dbReference>
<keyword evidence="5" id="KW-1133">Transmembrane helix</keyword>
<dbReference type="PROSITE" id="PS50112">
    <property type="entry name" value="PAS"/>
    <property type="match status" value="1"/>
</dbReference>
<protein>
    <submittedName>
        <fullName evidence="9">Methyl-accepting chemotaxis sensory transducer with Pas/Pac sensor</fullName>
    </submittedName>
</protein>
<evidence type="ECO:0000313" key="9">
    <source>
        <dbReference type="EMBL" id="SDE50936.1"/>
    </source>
</evidence>
<keyword evidence="3" id="KW-0807">Transducer</keyword>
<dbReference type="FunFam" id="1.10.287.950:FF:000001">
    <property type="entry name" value="Methyl-accepting chemotaxis sensory transducer"/>
    <property type="match status" value="1"/>
</dbReference>
<keyword evidence="5" id="KW-0472">Membrane</keyword>
<feature type="transmembrane region" description="Helical" evidence="5">
    <location>
        <begin position="195"/>
        <end position="215"/>
    </location>
</feature>
<dbReference type="AlphaFoldDB" id="A0A1G7DIM9"/>
<evidence type="ECO:0000259" key="7">
    <source>
        <dbReference type="PROSITE" id="PS50112"/>
    </source>
</evidence>
<reference evidence="9 10" key="1">
    <citation type="submission" date="2016-10" db="EMBL/GenBank/DDBJ databases">
        <authorList>
            <person name="de Groot N.N."/>
        </authorList>
    </citation>
    <scope>NUCLEOTIDE SEQUENCE [LARGE SCALE GENOMIC DNA]</scope>
    <source>
        <strain evidence="9 10">DSM 16619</strain>
    </source>
</reference>
<feature type="domain" description="PAS" evidence="7">
    <location>
        <begin position="25"/>
        <end position="76"/>
    </location>
</feature>
<dbReference type="PROSITE" id="PS50885">
    <property type="entry name" value="HAMP"/>
    <property type="match status" value="1"/>
</dbReference>
<dbReference type="InterPro" id="IPR000014">
    <property type="entry name" value="PAS"/>
</dbReference>
<evidence type="ECO:0000256" key="2">
    <source>
        <dbReference type="ARBA" id="ARBA00029447"/>
    </source>
</evidence>
<dbReference type="EMBL" id="FMZC01000019">
    <property type="protein sequence ID" value="SDE50936.1"/>
    <property type="molecule type" value="Genomic_DNA"/>
</dbReference>
<dbReference type="InterPro" id="IPR013655">
    <property type="entry name" value="PAS_fold_3"/>
</dbReference>
<keyword evidence="10" id="KW-1185">Reference proteome</keyword>
<dbReference type="PROSITE" id="PS50111">
    <property type="entry name" value="CHEMOTAXIS_TRANSDUC_2"/>
    <property type="match status" value="1"/>
</dbReference>
<keyword evidence="5" id="KW-0812">Transmembrane</keyword>
<evidence type="ECO:0000313" key="10">
    <source>
        <dbReference type="Proteomes" id="UP000198781"/>
    </source>
</evidence>
<evidence type="ECO:0000259" key="6">
    <source>
        <dbReference type="PROSITE" id="PS50111"/>
    </source>
</evidence>
<dbReference type="OrthoDB" id="9806477at2"/>
<dbReference type="CDD" id="cd00130">
    <property type="entry name" value="PAS"/>
    <property type="match status" value="1"/>
</dbReference>
<dbReference type="InterPro" id="IPR035965">
    <property type="entry name" value="PAS-like_dom_sf"/>
</dbReference>
<evidence type="ECO:0000256" key="1">
    <source>
        <dbReference type="ARBA" id="ARBA00004370"/>
    </source>
</evidence>
<proteinExistence type="inferred from homology"/>
<dbReference type="GO" id="GO:0006935">
    <property type="term" value="P:chemotaxis"/>
    <property type="evidence" value="ECO:0007669"/>
    <property type="project" value="TreeGrafter"/>
</dbReference>
<dbReference type="SUPFAM" id="SSF55785">
    <property type="entry name" value="PYP-like sensor domain (PAS domain)"/>
    <property type="match status" value="1"/>
</dbReference>
<dbReference type="NCBIfam" id="TIGR00229">
    <property type="entry name" value="sensory_box"/>
    <property type="match status" value="1"/>
</dbReference>
<dbReference type="PANTHER" id="PTHR43531:SF7">
    <property type="entry name" value="AEROTAXIS RECEPTOR"/>
    <property type="match status" value="1"/>
</dbReference>
<dbReference type="SMART" id="SM00304">
    <property type="entry name" value="HAMP"/>
    <property type="match status" value="1"/>
</dbReference>
<dbReference type="RefSeq" id="WP_092745755.1">
    <property type="nucleotide sequence ID" value="NZ_FMZC01000019.1"/>
</dbReference>
<dbReference type="SMART" id="SM00283">
    <property type="entry name" value="MA"/>
    <property type="match status" value="1"/>
</dbReference>